<dbReference type="EMBL" id="CP058627">
    <property type="protein sequence ID" value="QLG89451.1"/>
    <property type="molecule type" value="Genomic_DNA"/>
</dbReference>
<evidence type="ECO:0000256" key="1">
    <source>
        <dbReference type="ARBA" id="ARBA00007189"/>
    </source>
</evidence>
<evidence type="ECO:0000313" key="2">
    <source>
        <dbReference type="EMBL" id="QLG89451.1"/>
    </source>
</evidence>
<name>A0A7H9BMY7_9NEIS</name>
<proteinExistence type="inferred from homology"/>
<sequence>MQAFIVGADALGNIPGVLAEYGIDIGYHLTGRNPSHQRSPSHIKGMDIVILFTDFLSHNTMRNYREVAQKRNVQFVACRRSVGDLKRNLELLRVKSLALQ</sequence>
<accession>A0A7H9BMY7</accession>
<dbReference type="AlphaFoldDB" id="A0A7H9BMY7"/>
<dbReference type="InterPro" id="IPR016772">
    <property type="entry name" value="UCP020408"/>
</dbReference>
<dbReference type="RefSeq" id="WP_179356087.1">
    <property type="nucleotide sequence ID" value="NZ_CP058627.1"/>
</dbReference>
<keyword evidence="3" id="KW-1185">Reference proteome</keyword>
<gene>
    <name evidence="2" type="ORF">HQ393_15035</name>
</gene>
<dbReference type="Pfam" id="PF10087">
    <property type="entry name" value="DUF2325"/>
    <property type="match status" value="1"/>
</dbReference>
<dbReference type="Proteomes" id="UP000509597">
    <property type="component" value="Chromosome"/>
</dbReference>
<protein>
    <submittedName>
        <fullName evidence="2">DUF2325 domain-containing protein</fullName>
    </submittedName>
</protein>
<comment type="similarity">
    <text evidence="1">Belongs to the UPF0751 family.</text>
</comment>
<evidence type="ECO:0000313" key="3">
    <source>
        <dbReference type="Proteomes" id="UP000509597"/>
    </source>
</evidence>
<reference evidence="2 3" key="1">
    <citation type="submission" date="2020-07" db="EMBL/GenBank/DDBJ databases">
        <title>Complete genome sequence of Chitinibacter sp. 2T18.</title>
        <authorList>
            <person name="Bae J.-W."/>
            <person name="Choi J.-W."/>
        </authorList>
    </citation>
    <scope>NUCLEOTIDE SEQUENCE [LARGE SCALE GENOMIC DNA]</scope>
    <source>
        <strain evidence="2 3">2T18</strain>
    </source>
</reference>
<organism evidence="2 3">
    <name type="scientific">Chitinibacter bivalviorum</name>
    <dbReference type="NCBI Taxonomy" id="2739434"/>
    <lineage>
        <taxon>Bacteria</taxon>
        <taxon>Pseudomonadati</taxon>
        <taxon>Pseudomonadota</taxon>
        <taxon>Betaproteobacteria</taxon>
        <taxon>Neisseriales</taxon>
        <taxon>Chitinibacteraceae</taxon>
        <taxon>Chitinibacter</taxon>
    </lineage>
</organism>
<dbReference type="KEGG" id="chiz:HQ393_15035"/>